<reference evidence="1" key="1">
    <citation type="submission" date="2019-11" db="EMBL/GenBank/DDBJ databases">
        <authorList>
            <person name="Feng L."/>
        </authorList>
    </citation>
    <scope>NUCLEOTIDE SEQUENCE</scope>
    <source>
        <strain evidence="1">AMuciniphilaLFYP55</strain>
    </source>
</reference>
<organism evidence="1">
    <name type="scientific">Akkermansia muciniphila</name>
    <dbReference type="NCBI Taxonomy" id="239935"/>
    <lineage>
        <taxon>Bacteria</taxon>
        <taxon>Pseudomonadati</taxon>
        <taxon>Verrucomicrobiota</taxon>
        <taxon>Verrucomicrobiia</taxon>
        <taxon>Verrucomicrobiales</taxon>
        <taxon>Akkermansiaceae</taxon>
        <taxon>Akkermansia</taxon>
    </lineage>
</organism>
<accession>A0A6N2UFZ7</accession>
<dbReference type="AlphaFoldDB" id="A0A6N2UFZ7"/>
<name>A0A6N2UFZ7_9BACT</name>
<dbReference type="GeneID" id="84022805"/>
<dbReference type="OrthoDB" id="199663at2"/>
<gene>
    <name evidence="1" type="ORF">AMLFYP55_00897</name>
</gene>
<evidence type="ECO:0000313" key="1">
    <source>
        <dbReference type="EMBL" id="VYT16499.1"/>
    </source>
</evidence>
<dbReference type="RefSeq" id="WP_102728404.1">
    <property type="nucleotide sequence ID" value="NZ_CACRSS010000016.1"/>
</dbReference>
<proteinExistence type="predicted"/>
<sequence>MPEPELHSSASAPRPVKAGLGVEDIRHIPARERELRFTRNRAGSVLLAAGFLLIATAAFLQLTGYDTITPYLPAPLWAMQAAALVPAVLCLIAGSRCLKHAAVIVTPVGVEILPFLRARRAMQWCFWQQIRSADRKGGRLNLRLTDGSTVAVSLRSMTAASREMLVHAVRQRVNTLQCSGYGKA</sequence>
<protein>
    <submittedName>
        <fullName evidence="1">Uncharacterized protein</fullName>
    </submittedName>
</protein>
<dbReference type="EMBL" id="CACRSS010000016">
    <property type="protein sequence ID" value="VYT16499.1"/>
    <property type="molecule type" value="Genomic_DNA"/>
</dbReference>